<accession>A0NXH9</accession>
<dbReference type="Proteomes" id="UP000004848">
    <property type="component" value="Unassembled WGS sequence"/>
</dbReference>
<name>A0NXH9_ROSAI</name>
<comment type="caution">
    <text evidence="1">The sequence shown here is derived from an EMBL/GenBank/DDBJ whole genome shotgun (WGS) entry which is preliminary data.</text>
</comment>
<reference evidence="1 2" key="1">
    <citation type="submission" date="2006-05" db="EMBL/GenBank/DDBJ databases">
        <authorList>
            <person name="King G."/>
            <person name="Ferriera S."/>
            <person name="Johnson J."/>
            <person name="Kravitz S."/>
            <person name="Beeson K."/>
            <person name="Sutton G."/>
            <person name="Rogers Y.-H."/>
            <person name="Friedman R."/>
            <person name="Frazier M."/>
            <person name="Venter J.C."/>
        </authorList>
    </citation>
    <scope>NUCLEOTIDE SEQUENCE [LARGE SCALE GENOMIC DNA]</scope>
    <source>
        <strain evidence="2">ATCC 25650 / DSM 13394 / JCM 20685 / NBRC 16684 / NCIMB 2208 / IAM 12614 / B1</strain>
    </source>
</reference>
<proteinExistence type="predicted"/>
<protein>
    <submittedName>
        <fullName evidence="1">Uncharacterized protein</fullName>
    </submittedName>
</protein>
<gene>
    <name evidence="1" type="ORF">SIAM614_28102</name>
</gene>
<organism evidence="1 2">
    <name type="scientific">Roseibium aggregatum (strain ATCC 25650 / DSM 13394 / JCM 20685 / NBRC 16684 / NCIMB 2208 / IAM 12614 / B1)</name>
    <name type="common">Stappia aggregata</name>
    <dbReference type="NCBI Taxonomy" id="384765"/>
    <lineage>
        <taxon>Bacteria</taxon>
        <taxon>Pseudomonadati</taxon>
        <taxon>Pseudomonadota</taxon>
        <taxon>Alphaproteobacteria</taxon>
        <taxon>Hyphomicrobiales</taxon>
        <taxon>Stappiaceae</taxon>
        <taxon>Roseibium</taxon>
    </lineage>
</organism>
<evidence type="ECO:0000313" key="2">
    <source>
        <dbReference type="Proteomes" id="UP000004848"/>
    </source>
</evidence>
<evidence type="ECO:0000313" key="1">
    <source>
        <dbReference type="EMBL" id="EAV42506.1"/>
    </source>
</evidence>
<dbReference type="EMBL" id="AAUW01000014">
    <property type="protein sequence ID" value="EAV42506.1"/>
    <property type="molecule type" value="Genomic_DNA"/>
</dbReference>
<sequence>MTEAFSKCGTEIAIERLYSLLELVFIGF</sequence>
<dbReference type="AlphaFoldDB" id="A0NXH9"/>